<evidence type="ECO:0000313" key="1">
    <source>
        <dbReference type="EMBL" id="UQX11320.1"/>
    </source>
</evidence>
<dbReference type="RefSeq" id="WP_219070793.1">
    <property type="nucleotide sequence ID" value="NZ_CAJUXY010000111.1"/>
</dbReference>
<protein>
    <submittedName>
        <fullName evidence="1">Uncharacterized protein</fullName>
    </submittedName>
</protein>
<dbReference type="Proteomes" id="UP001056610">
    <property type="component" value="Chromosome"/>
</dbReference>
<dbReference type="EMBL" id="CP097320">
    <property type="protein sequence ID" value="UQX11320.1"/>
    <property type="molecule type" value="Genomic_DNA"/>
</dbReference>
<organism evidence="1 2">
    <name type="scientific">Candidatus Mycobacterium methanotrophicum</name>
    <dbReference type="NCBI Taxonomy" id="2943498"/>
    <lineage>
        <taxon>Bacteria</taxon>
        <taxon>Bacillati</taxon>
        <taxon>Actinomycetota</taxon>
        <taxon>Actinomycetes</taxon>
        <taxon>Mycobacteriales</taxon>
        <taxon>Mycobacteriaceae</taxon>
        <taxon>Mycobacterium</taxon>
    </lineage>
</organism>
<evidence type="ECO:0000313" key="2">
    <source>
        <dbReference type="Proteomes" id="UP001056610"/>
    </source>
</evidence>
<name>A0ABY4QNW7_9MYCO</name>
<accession>A0ABY4QNW7</accession>
<proteinExistence type="predicted"/>
<sequence>MADITYPTIDGWVMPNPEPGLEPYAGLDIRDSWSAVQQQAWRVERMI</sequence>
<reference evidence="1" key="1">
    <citation type="submission" date="2022-05" db="EMBL/GenBank/DDBJ databases">
        <title>A methanotrophic Mycobacterium dominates a cave microbial ecosystem.</title>
        <authorList>
            <person name="Van Spanning R.J.M."/>
            <person name="Guan Q."/>
            <person name="Melkonian C."/>
            <person name="Gallant J."/>
            <person name="Polerecky L."/>
            <person name="Flot J.-F."/>
            <person name="Brandt B.W."/>
            <person name="Braster M."/>
            <person name="Iturbe Espinoza P."/>
            <person name="Aerts J."/>
            <person name="Meima-Franke M."/>
            <person name="Piersma S.R."/>
            <person name="Bunduc C."/>
            <person name="Ummels R."/>
            <person name="Pain A."/>
            <person name="Fleming E.J."/>
            <person name="van der Wel N."/>
            <person name="Gherman V.D."/>
            <person name="Sarbu S.M."/>
            <person name="Bodelier P.L.E."/>
            <person name="Bitter W."/>
        </authorList>
    </citation>
    <scope>NUCLEOTIDE SEQUENCE</scope>
    <source>
        <strain evidence="1">Sulfur Cave</strain>
    </source>
</reference>
<keyword evidence="2" id="KW-1185">Reference proteome</keyword>
<gene>
    <name evidence="1" type="ORF">M5I08_01915</name>
</gene>